<dbReference type="Proteomes" id="UP000230914">
    <property type="component" value="Unassembled WGS sequence"/>
</dbReference>
<dbReference type="AlphaFoldDB" id="A0A2G6KFJ5"/>
<protein>
    <recommendedName>
        <fullName evidence="3">Lipoprotein</fullName>
    </recommendedName>
</protein>
<accession>A0A2G6KFJ5</accession>
<dbReference type="EMBL" id="PDSL01000019">
    <property type="protein sequence ID" value="PIE34446.1"/>
    <property type="molecule type" value="Genomic_DNA"/>
</dbReference>
<dbReference type="PROSITE" id="PS51257">
    <property type="entry name" value="PROKAR_LIPOPROTEIN"/>
    <property type="match status" value="1"/>
</dbReference>
<evidence type="ECO:0008006" key="3">
    <source>
        <dbReference type="Google" id="ProtNLM"/>
    </source>
</evidence>
<organism evidence="1 2">
    <name type="scientific">Ilumatobacter coccineus</name>
    <dbReference type="NCBI Taxonomy" id="467094"/>
    <lineage>
        <taxon>Bacteria</taxon>
        <taxon>Bacillati</taxon>
        <taxon>Actinomycetota</taxon>
        <taxon>Acidimicrobiia</taxon>
        <taxon>Acidimicrobiales</taxon>
        <taxon>Ilumatobacteraceae</taxon>
        <taxon>Ilumatobacter</taxon>
    </lineage>
</organism>
<evidence type="ECO:0000313" key="2">
    <source>
        <dbReference type="Proteomes" id="UP000230914"/>
    </source>
</evidence>
<reference evidence="1 2" key="1">
    <citation type="submission" date="2017-10" db="EMBL/GenBank/DDBJ databases">
        <title>Novel microbial diversity and functional potential in the marine mammal oral microbiome.</title>
        <authorList>
            <person name="Dudek N.K."/>
            <person name="Sun C.L."/>
            <person name="Burstein D."/>
            <person name="Kantor R.S."/>
            <person name="Aliaga Goltsman D.S."/>
            <person name="Bik E.M."/>
            <person name="Thomas B.C."/>
            <person name="Banfield J.F."/>
            <person name="Relman D.A."/>
        </authorList>
    </citation>
    <scope>NUCLEOTIDE SEQUENCE [LARGE SCALE GENOMIC DNA]</scope>
    <source>
        <strain evidence="1">DOLJORAL78_61_10</strain>
    </source>
</reference>
<proteinExistence type="predicted"/>
<sequence length="87" mass="8962">MKKGLVAIVAGLVVLTGCVNTPPSATEVANEIIDSLDESDQVKDCMRLKVAGFGNLDDAAAKADDGDPEAQKVIDAFEAALAQCKNG</sequence>
<name>A0A2G6KFJ5_9ACTN</name>
<comment type="caution">
    <text evidence="1">The sequence shown here is derived from an EMBL/GenBank/DDBJ whole genome shotgun (WGS) entry which is preliminary data.</text>
</comment>
<gene>
    <name evidence="1" type="ORF">CSA55_00825</name>
</gene>
<evidence type="ECO:0000313" key="1">
    <source>
        <dbReference type="EMBL" id="PIE34446.1"/>
    </source>
</evidence>